<feature type="non-terminal residue" evidence="1">
    <location>
        <position position="1"/>
    </location>
</feature>
<name>A0A371FTU3_MUCPR</name>
<proteinExistence type="predicted"/>
<dbReference type="EMBL" id="QJKJ01007850">
    <property type="protein sequence ID" value="RDX81701.1"/>
    <property type="molecule type" value="Genomic_DNA"/>
</dbReference>
<accession>A0A371FTU3</accession>
<sequence>MILTYLVARDHRWSAYYGYGQGYEAYAYGTAQDPSLYAYGAYAGYAQCPQHEYIGFLEGGQDPSNMSVPTMEQREELYDPLAMPDVDKALALAKNLFVILTAWMDNIVDSVNNASQV</sequence>
<gene>
    <name evidence="1" type="primary">RBP47B'</name>
    <name evidence="1" type="ORF">CR513_37588</name>
</gene>
<dbReference type="STRING" id="157652.A0A371FTU3"/>
<dbReference type="AlphaFoldDB" id="A0A371FTU3"/>
<reference evidence="1" key="1">
    <citation type="submission" date="2018-05" db="EMBL/GenBank/DDBJ databases">
        <title>Draft genome of Mucuna pruriens seed.</title>
        <authorList>
            <person name="Nnadi N.E."/>
            <person name="Vos R."/>
            <person name="Hasami M.H."/>
            <person name="Devisetty U.K."/>
            <person name="Aguiy J.C."/>
        </authorList>
    </citation>
    <scope>NUCLEOTIDE SEQUENCE [LARGE SCALE GENOMIC DNA]</scope>
    <source>
        <strain evidence="1">JCA_2017</strain>
    </source>
</reference>
<keyword evidence="2" id="KW-1185">Reference proteome</keyword>
<evidence type="ECO:0000313" key="1">
    <source>
        <dbReference type="EMBL" id="RDX81701.1"/>
    </source>
</evidence>
<dbReference type="Proteomes" id="UP000257109">
    <property type="component" value="Unassembled WGS sequence"/>
</dbReference>
<evidence type="ECO:0000313" key="2">
    <source>
        <dbReference type="Proteomes" id="UP000257109"/>
    </source>
</evidence>
<comment type="caution">
    <text evidence="1">The sequence shown here is derived from an EMBL/GenBank/DDBJ whole genome shotgun (WGS) entry which is preliminary data.</text>
</comment>
<dbReference type="OrthoDB" id="1747105at2759"/>
<organism evidence="1 2">
    <name type="scientific">Mucuna pruriens</name>
    <name type="common">Velvet bean</name>
    <name type="synonym">Dolichos pruriens</name>
    <dbReference type="NCBI Taxonomy" id="157652"/>
    <lineage>
        <taxon>Eukaryota</taxon>
        <taxon>Viridiplantae</taxon>
        <taxon>Streptophyta</taxon>
        <taxon>Embryophyta</taxon>
        <taxon>Tracheophyta</taxon>
        <taxon>Spermatophyta</taxon>
        <taxon>Magnoliopsida</taxon>
        <taxon>eudicotyledons</taxon>
        <taxon>Gunneridae</taxon>
        <taxon>Pentapetalae</taxon>
        <taxon>rosids</taxon>
        <taxon>fabids</taxon>
        <taxon>Fabales</taxon>
        <taxon>Fabaceae</taxon>
        <taxon>Papilionoideae</taxon>
        <taxon>50 kb inversion clade</taxon>
        <taxon>NPAAA clade</taxon>
        <taxon>indigoferoid/millettioid clade</taxon>
        <taxon>Phaseoleae</taxon>
        <taxon>Mucuna</taxon>
    </lineage>
</organism>
<protein>
    <submittedName>
        <fullName evidence="1">Polyadenylate-binding protein RBP47B</fullName>
    </submittedName>
</protein>